<protein>
    <recommendedName>
        <fullName evidence="4">Outer membrane protein beta-barrel domain-containing protein</fullName>
    </recommendedName>
</protein>
<sequence length="648" mass="72358">MKIHLLISAVFICFSIMKNYAQPTTSNVITFDLNTQPILLTKTIYKADVNPQVLTDDLADFLTAKVKEIVIKGLSNSVAKDKEVLMFIDKDTLFIKTQQDQITIQIDQGNKIISNSDVKNGKDLKISPLFTIAISIKDKDNKIQALKVKEVIKPVETIKGIGSKKSQKEESNIRDNSITLDLSKIKTTEPIQLTKQGFQELSAFLNRVNGKKKIILKGLDNNNLKSKKVILKIRIQSEFKVSIPLDKSQYEITISDGAISNNINSTTGDFKLDKEFDMSVQINDSNQGIEEFNEPKEIVNAKSESDPIDTEIKNPVVIENPKDPEIGNVSDQDYIDLAKQKLKKDIKKNSIVSTGDTTFLFLREDLTLFNALPKCNSQGTTYKLYILYDKNNFEEPTVQFSTIANDFIVDIGGSSSFELTESVSDGSALAFSEYTSSSIIEGVNISVSLSPKGSSETVTKKKTFTIQSCSQFYHVSLQGGFYYSTLNNPSNVNLIPKPGNPGDSTLIGDHTKSQRMLTLTAIFYPTPRNRNYRYKDLSFKEKWSICFGTAISQNLFNDLFLGLNYEFAKGGNFSAGVHYGEHKALAGYDNFTYGKSKFSGSAFDNSLMRNQWDLGFFIGVNIDFRIVNAFRASNTSQNNTKSKPTDQP</sequence>
<dbReference type="EMBL" id="JASJOS010000014">
    <property type="protein sequence ID" value="MDJ1484226.1"/>
    <property type="molecule type" value="Genomic_DNA"/>
</dbReference>
<proteinExistence type="predicted"/>
<evidence type="ECO:0000313" key="3">
    <source>
        <dbReference type="Proteomes" id="UP001241110"/>
    </source>
</evidence>
<dbReference type="RefSeq" id="WP_313985256.1">
    <property type="nucleotide sequence ID" value="NZ_JASJOS010000014.1"/>
</dbReference>
<evidence type="ECO:0008006" key="4">
    <source>
        <dbReference type="Google" id="ProtNLM"/>
    </source>
</evidence>
<name>A0AAE3QVW8_9BACT</name>
<keyword evidence="1" id="KW-0732">Signal</keyword>
<feature type="signal peptide" evidence="1">
    <location>
        <begin position="1"/>
        <end position="21"/>
    </location>
</feature>
<evidence type="ECO:0000256" key="1">
    <source>
        <dbReference type="SAM" id="SignalP"/>
    </source>
</evidence>
<reference evidence="2" key="1">
    <citation type="submission" date="2023-05" db="EMBL/GenBank/DDBJ databases">
        <authorList>
            <person name="Zhang X."/>
        </authorList>
    </citation>
    <scope>NUCLEOTIDE SEQUENCE</scope>
    <source>
        <strain evidence="2">YF14B1</strain>
    </source>
</reference>
<dbReference type="Proteomes" id="UP001241110">
    <property type="component" value="Unassembled WGS sequence"/>
</dbReference>
<evidence type="ECO:0000313" key="2">
    <source>
        <dbReference type="EMBL" id="MDJ1484226.1"/>
    </source>
</evidence>
<organism evidence="2 3">
    <name type="scientific">Xanthocytophaga flava</name>
    <dbReference type="NCBI Taxonomy" id="3048013"/>
    <lineage>
        <taxon>Bacteria</taxon>
        <taxon>Pseudomonadati</taxon>
        <taxon>Bacteroidota</taxon>
        <taxon>Cytophagia</taxon>
        <taxon>Cytophagales</taxon>
        <taxon>Rhodocytophagaceae</taxon>
        <taxon>Xanthocytophaga</taxon>
    </lineage>
</organism>
<accession>A0AAE3QVW8</accession>
<dbReference type="AlphaFoldDB" id="A0AAE3QVW8"/>
<comment type="caution">
    <text evidence="2">The sequence shown here is derived from an EMBL/GenBank/DDBJ whole genome shotgun (WGS) entry which is preliminary data.</text>
</comment>
<gene>
    <name evidence="2" type="ORF">QNI16_27255</name>
</gene>
<feature type="chain" id="PRO_5042154830" description="Outer membrane protein beta-barrel domain-containing protein" evidence="1">
    <location>
        <begin position="22"/>
        <end position="648"/>
    </location>
</feature>